<keyword evidence="3" id="KW-0256">Endoplasmic reticulum</keyword>
<evidence type="ECO:0000313" key="4">
    <source>
        <dbReference type="EMBL" id="KZV38747.1"/>
    </source>
</evidence>
<comment type="subcellular location">
    <subcellularLocation>
        <location evidence="1">Endoplasmic reticulum</location>
    </subcellularLocation>
</comment>
<dbReference type="OrthoDB" id="1432960at2759"/>
<evidence type="ECO:0000256" key="1">
    <source>
        <dbReference type="ARBA" id="ARBA00004240"/>
    </source>
</evidence>
<evidence type="ECO:0000256" key="2">
    <source>
        <dbReference type="ARBA" id="ARBA00010983"/>
    </source>
</evidence>
<proteinExistence type="inferred from homology"/>
<dbReference type="SUPFAM" id="SSF49899">
    <property type="entry name" value="Concanavalin A-like lectins/glucanases"/>
    <property type="match status" value="1"/>
</dbReference>
<reference evidence="4 5" key="1">
    <citation type="journal article" date="2015" name="Proc. Natl. Acad. Sci. U.S.A.">
        <title>The resurrection genome of Boea hygrometrica: A blueprint for survival of dehydration.</title>
        <authorList>
            <person name="Xiao L."/>
            <person name="Yang G."/>
            <person name="Zhang L."/>
            <person name="Yang X."/>
            <person name="Zhao S."/>
            <person name="Ji Z."/>
            <person name="Zhou Q."/>
            <person name="Hu M."/>
            <person name="Wang Y."/>
            <person name="Chen M."/>
            <person name="Xu Y."/>
            <person name="Jin H."/>
            <person name="Xiao X."/>
            <person name="Hu G."/>
            <person name="Bao F."/>
            <person name="Hu Y."/>
            <person name="Wan P."/>
            <person name="Li L."/>
            <person name="Deng X."/>
            <person name="Kuang T."/>
            <person name="Xiang C."/>
            <person name="Zhu J.K."/>
            <person name="Oliver M.J."/>
            <person name="He Y."/>
        </authorList>
    </citation>
    <scope>NUCLEOTIDE SEQUENCE [LARGE SCALE GENOMIC DNA]</scope>
    <source>
        <strain evidence="5">cv. XS01</strain>
    </source>
</reference>
<dbReference type="PANTHER" id="PTHR11073:SF1">
    <property type="entry name" value="CALNEXIN 14D-RELATED"/>
    <property type="match status" value="1"/>
</dbReference>
<sequence>MRNLLEEFYGDHGIRPPTILGVREHVFTGSVSSSAYFMSSQESSFTFFEDFLSSPHLQIHRGNISVLRIIDPSEGCQISALIMEDRKRKIWIVQCLLLLSIGCLSQLRASDDVKFYESFDEKFEGRWVVSEKEDYNCVWKHSKSEGHDDYGFLVSDKAKKHAIVKVLKEPVELKDEISLRSASRKDLSVEVLISNTSALKMLDGFPRILTMSHRTQLCLVLTNVEQPIMFPSF</sequence>
<dbReference type="PANTHER" id="PTHR11073">
    <property type="entry name" value="CALRETICULIN AND CALNEXIN"/>
    <property type="match status" value="1"/>
</dbReference>
<dbReference type="GO" id="GO:0006457">
    <property type="term" value="P:protein folding"/>
    <property type="evidence" value="ECO:0007669"/>
    <property type="project" value="InterPro"/>
</dbReference>
<evidence type="ECO:0000256" key="3">
    <source>
        <dbReference type="ARBA" id="ARBA00022824"/>
    </source>
</evidence>
<dbReference type="AlphaFoldDB" id="A0A2Z7C2L4"/>
<dbReference type="GO" id="GO:0005789">
    <property type="term" value="C:endoplasmic reticulum membrane"/>
    <property type="evidence" value="ECO:0007669"/>
    <property type="project" value="TreeGrafter"/>
</dbReference>
<dbReference type="Gene3D" id="2.60.120.200">
    <property type="match status" value="1"/>
</dbReference>
<dbReference type="Proteomes" id="UP000250235">
    <property type="component" value="Unassembled WGS sequence"/>
</dbReference>
<accession>A0A2Z7C2L4</accession>
<keyword evidence="5" id="KW-1185">Reference proteome</keyword>
<protein>
    <submittedName>
        <fullName evidence="4">Calnexin</fullName>
    </submittedName>
</protein>
<comment type="similarity">
    <text evidence="2">Belongs to the calreticulin family.</text>
</comment>
<dbReference type="GO" id="GO:0036503">
    <property type="term" value="P:ERAD pathway"/>
    <property type="evidence" value="ECO:0007669"/>
    <property type="project" value="TreeGrafter"/>
</dbReference>
<name>A0A2Z7C2L4_9LAMI</name>
<dbReference type="GO" id="GO:0051082">
    <property type="term" value="F:unfolded protein binding"/>
    <property type="evidence" value="ECO:0007669"/>
    <property type="project" value="InterPro"/>
</dbReference>
<dbReference type="GO" id="GO:0005509">
    <property type="term" value="F:calcium ion binding"/>
    <property type="evidence" value="ECO:0007669"/>
    <property type="project" value="InterPro"/>
</dbReference>
<dbReference type="EMBL" id="KV001739">
    <property type="protein sequence ID" value="KZV38747.1"/>
    <property type="molecule type" value="Genomic_DNA"/>
</dbReference>
<evidence type="ECO:0000313" key="5">
    <source>
        <dbReference type="Proteomes" id="UP000250235"/>
    </source>
</evidence>
<organism evidence="4 5">
    <name type="scientific">Dorcoceras hygrometricum</name>
    <dbReference type="NCBI Taxonomy" id="472368"/>
    <lineage>
        <taxon>Eukaryota</taxon>
        <taxon>Viridiplantae</taxon>
        <taxon>Streptophyta</taxon>
        <taxon>Embryophyta</taxon>
        <taxon>Tracheophyta</taxon>
        <taxon>Spermatophyta</taxon>
        <taxon>Magnoliopsida</taxon>
        <taxon>eudicotyledons</taxon>
        <taxon>Gunneridae</taxon>
        <taxon>Pentapetalae</taxon>
        <taxon>asterids</taxon>
        <taxon>lamiids</taxon>
        <taxon>Lamiales</taxon>
        <taxon>Gesneriaceae</taxon>
        <taxon>Didymocarpoideae</taxon>
        <taxon>Trichosporeae</taxon>
        <taxon>Loxocarpinae</taxon>
        <taxon>Dorcoceras</taxon>
    </lineage>
</organism>
<dbReference type="InterPro" id="IPR013320">
    <property type="entry name" value="ConA-like_dom_sf"/>
</dbReference>
<dbReference type="InterPro" id="IPR001580">
    <property type="entry name" value="Calret/calnex"/>
</dbReference>
<gene>
    <name evidence="4" type="ORF">F511_21542</name>
</gene>